<sequence>MAAAVAILGQQAAQPGPASAVRASSLCVDALTEEADAECRRAALAGDIDQLNNYGTASTSRKFAAVLNDEYTVATLKLGSEIEEYCALDVYDKGRVPLIKSLKSDGTAWVSK</sequence>
<reference evidence="1 2" key="1">
    <citation type="submission" date="2020-02" db="EMBL/GenBank/DDBJ databases">
        <title>Draft genome sequence of Haematococcus lacustris strain NIES-144.</title>
        <authorList>
            <person name="Morimoto D."/>
            <person name="Nakagawa S."/>
            <person name="Yoshida T."/>
            <person name="Sawayama S."/>
        </authorList>
    </citation>
    <scope>NUCLEOTIDE SEQUENCE [LARGE SCALE GENOMIC DNA]</scope>
    <source>
        <strain evidence="1 2">NIES-144</strain>
    </source>
</reference>
<evidence type="ECO:0000313" key="1">
    <source>
        <dbReference type="EMBL" id="GFH19965.1"/>
    </source>
</evidence>
<dbReference type="GO" id="GO:0010206">
    <property type="term" value="P:photosystem II repair"/>
    <property type="evidence" value="ECO:0007669"/>
    <property type="project" value="InterPro"/>
</dbReference>
<organism evidence="1 2">
    <name type="scientific">Haematococcus lacustris</name>
    <name type="common">Green alga</name>
    <name type="synonym">Haematococcus pluvialis</name>
    <dbReference type="NCBI Taxonomy" id="44745"/>
    <lineage>
        <taxon>Eukaryota</taxon>
        <taxon>Viridiplantae</taxon>
        <taxon>Chlorophyta</taxon>
        <taxon>core chlorophytes</taxon>
        <taxon>Chlorophyceae</taxon>
        <taxon>CS clade</taxon>
        <taxon>Chlamydomonadales</taxon>
        <taxon>Haematococcaceae</taxon>
        <taxon>Haematococcus</taxon>
    </lineage>
</organism>
<dbReference type="GO" id="GO:0010207">
    <property type="term" value="P:photosystem II assembly"/>
    <property type="evidence" value="ECO:0007669"/>
    <property type="project" value="InterPro"/>
</dbReference>
<dbReference type="Pfam" id="PF13326">
    <property type="entry name" value="PSII_Pbs27"/>
    <property type="match status" value="1"/>
</dbReference>
<keyword evidence="2" id="KW-1185">Reference proteome</keyword>
<dbReference type="GO" id="GO:0009523">
    <property type="term" value="C:photosystem II"/>
    <property type="evidence" value="ECO:0007669"/>
    <property type="project" value="InterPro"/>
</dbReference>
<gene>
    <name evidence="1" type="ORF">HaLaN_17008</name>
</gene>
<protein>
    <submittedName>
        <fullName evidence="1">Uncharacterized protein</fullName>
    </submittedName>
</protein>
<evidence type="ECO:0000313" key="2">
    <source>
        <dbReference type="Proteomes" id="UP000485058"/>
    </source>
</evidence>
<comment type="caution">
    <text evidence="1">The sequence shown here is derived from an EMBL/GenBank/DDBJ whole genome shotgun (WGS) entry which is preliminary data.</text>
</comment>
<name>A0A699ZDR2_HAELA</name>
<dbReference type="EMBL" id="BLLF01001550">
    <property type="protein sequence ID" value="GFH19965.1"/>
    <property type="molecule type" value="Genomic_DNA"/>
</dbReference>
<dbReference type="InterPro" id="IPR025585">
    <property type="entry name" value="PSII_Psb27"/>
</dbReference>
<dbReference type="AlphaFoldDB" id="A0A699ZDR2"/>
<dbReference type="Proteomes" id="UP000485058">
    <property type="component" value="Unassembled WGS sequence"/>
</dbReference>
<accession>A0A699ZDR2</accession>
<proteinExistence type="predicted"/>